<dbReference type="EMBL" id="DTDH01000206">
    <property type="protein sequence ID" value="HGT99231.1"/>
    <property type="molecule type" value="Genomic_DNA"/>
</dbReference>
<comment type="caution">
    <text evidence="2">The sequence shown here is derived from an EMBL/GenBank/DDBJ whole genome shotgun (WGS) entry which is preliminary data.</text>
</comment>
<protein>
    <submittedName>
        <fullName evidence="2">Uncharacterized protein</fullName>
    </submittedName>
</protein>
<proteinExistence type="predicted"/>
<name>A0A7J3N0E0_9CREN</name>
<accession>A0A7J3N0E0</accession>
<reference evidence="2" key="1">
    <citation type="journal article" date="2020" name="mSystems">
        <title>Genome- and Community-Level Interaction Insights into Carbon Utilization and Element Cycling Functions of Hydrothermarchaeota in Hydrothermal Sediment.</title>
        <authorList>
            <person name="Zhou Z."/>
            <person name="Liu Y."/>
            <person name="Xu W."/>
            <person name="Pan J."/>
            <person name="Luo Z.H."/>
            <person name="Li M."/>
        </authorList>
    </citation>
    <scope>NUCLEOTIDE SEQUENCE [LARGE SCALE GENOMIC DNA]</scope>
    <source>
        <strain evidence="1">SpSt-629</strain>
        <strain evidence="2">SpSt-688</strain>
    </source>
</reference>
<sequence>MKSLMILFRKLIERDIEISERVLEQRPTQIIGVHVIDLIYRSLKYWYSNYIPLADKVKLSIIRGKTMHRDIARILNEMNRCTDSDESKSIERIDIEKKLMKPYLVNRTVFIVFIVEGRANAIVRYKDYRKESTSSHKHHEDQLNVLKHIWLR</sequence>
<evidence type="ECO:0000313" key="1">
    <source>
        <dbReference type="EMBL" id="HFQ78140.1"/>
    </source>
</evidence>
<evidence type="ECO:0000313" key="2">
    <source>
        <dbReference type="EMBL" id="HGT99231.1"/>
    </source>
</evidence>
<dbReference type="AlphaFoldDB" id="A0A7J3N0E0"/>
<dbReference type="EMBL" id="DTAU01000010">
    <property type="protein sequence ID" value="HFQ78140.1"/>
    <property type="molecule type" value="Genomic_DNA"/>
</dbReference>
<gene>
    <name evidence="1" type="ORF">ENT99_00355</name>
    <name evidence="2" type="ORF">ENU64_07390</name>
</gene>
<organism evidence="2">
    <name type="scientific">Ignisphaera aggregans</name>
    <dbReference type="NCBI Taxonomy" id="334771"/>
    <lineage>
        <taxon>Archaea</taxon>
        <taxon>Thermoproteota</taxon>
        <taxon>Thermoprotei</taxon>
        <taxon>Desulfurococcales</taxon>
        <taxon>Desulfurococcaceae</taxon>
        <taxon>Ignisphaera</taxon>
    </lineage>
</organism>